<evidence type="ECO:0000256" key="1">
    <source>
        <dbReference type="SAM" id="Phobius"/>
    </source>
</evidence>
<feature type="transmembrane region" description="Helical" evidence="1">
    <location>
        <begin position="6"/>
        <end position="23"/>
    </location>
</feature>
<protein>
    <submittedName>
        <fullName evidence="2">Uncharacterized protein</fullName>
    </submittedName>
</protein>
<name>A0A9X9M6X8_GULGU</name>
<gene>
    <name evidence="2" type="ORF">BN2614_LOCUS2</name>
</gene>
<organism evidence="2 3">
    <name type="scientific">Gulo gulo</name>
    <name type="common">Wolverine</name>
    <name type="synonym">Gluton</name>
    <dbReference type="NCBI Taxonomy" id="48420"/>
    <lineage>
        <taxon>Eukaryota</taxon>
        <taxon>Metazoa</taxon>
        <taxon>Chordata</taxon>
        <taxon>Craniata</taxon>
        <taxon>Vertebrata</taxon>
        <taxon>Euteleostomi</taxon>
        <taxon>Mammalia</taxon>
        <taxon>Eutheria</taxon>
        <taxon>Laurasiatheria</taxon>
        <taxon>Carnivora</taxon>
        <taxon>Caniformia</taxon>
        <taxon>Musteloidea</taxon>
        <taxon>Mustelidae</taxon>
        <taxon>Guloninae</taxon>
        <taxon>Gulo</taxon>
    </lineage>
</organism>
<keyword evidence="3" id="KW-1185">Reference proteome</keyword>
<accession>A0A9X9M6X8</accession>
<keyword evidence="1" id="KW-1133">Transmembrane helix</keyword>
<evidence type="ECO:0000313" key="2">
    <source>
        <dbReference type="EMBL" id="VCX38218.1"/>
    </source>
</evidence>
<dbReference type="AlphaFoldDB" id="A0A9X9M6X8"/>
<comment type="caution">
    <text evidence="2">The sequence shown here is derived from an EMBL/GenBank/DDBJ whole genome shotgun (WGS) entry which is preliminary data.</text>
</comment>
<dbReference type="EMBL" id="CYRY02043649">
    <property type="protein sequence ID" value="VCX38218.1"/>
    <property type="molecule type" value="Genomic_DNA"/>
</dbReference>
<proteinExistence type="predicted"/>
<sequence>MVHFFTGNGFLVGFVSLAVRFFLRDIGSIRNLSLVSSSCNACGFFKRTTSPLVVCFSCNADGSWKRDSSLEVGFFLKDNGSLMSFFSPEIVFCNSNGFFK</sequence>
<keyword evidence="1" id="KW-0812">Transmembrane</keyword>
<keyword evidence="1" id="KW-0472">Membrane</keyword>
<evidence type="ECO:0000313" key="3">
    <source>
        <dbReference type="Proteomes" id="UP000269945"/>
    </source>
</evidence>
<reference evidence="2 3" key="1">
    <citation type="submission" date="2018-10" db="EMBL/GenBank/DDBJ databases">
        <authorList>
            <person name="Ekblom R."/>
            <person name="Jareborg N."/>
        </authorList>
    </citation>
    <scope>NUCLEOTIDE SEQUENCE [LARGE SCALE GENOMIC DNA]</scope>
    <source>
        <tissue evidence="2">Muscle</tissue>
    </source>
</reference>
<dbReference type="Proteomes" id="UP000269945">
    <property type="component" value="Unassembled WGS sequence"/>
</dbReference>